<dbReference type="InterPro" id="IPR041698">
    <property type="entry name" value="Methyltransf_25"/>
</dbReference>
<sequence length="275" mass="32003">MNTDNFEDTISHSFWDHEYKIPWHEADFSKRMLREHLTQEHDLASRRLEIIGRQVEWINQIAGDERFLKILDLGCGPGLYAHRLAKKGHEIKGIDFSPASIGYAKRHNRWQERCAFSQEDIRAGDYGMNYDLVIFLYGEFNVFSPTEMRLILKNIRESLRSTGRLLVELQIFKAIQGIGMSFGAEQHYECGLFSDQPHRCCIKNEWFSEQQIAVQRFHITEDQCKKTKTYTSTTQAYPDTALIEMFEDAGFCNVQCESLWPSANDGLVLWSANCR</sequence>
<accession>A0A517YUQ5</accession>
<dbReference type="InterPro" id="IPR029063">
    <property type="entry name" value="SAM-dependent_MTases_sf"/>
</dbReference>
<evidence type="ECO:0000259" key="2">
    <source>
        <dbReference type="Pfam" id="PF13649"/>
    </source>
</evidence>
<dbReference type="EMBL" id="CP036425">
    <property type="protein sequence ID" value="QDU33961.1"/>
    <property type="molecule type" value="Genomic_DNA"/>
</dbReference>
<dbReference type="SUPFAM" id="SSF53335">
    <property type="entry name" value="S-adenosyl-L-methionine-dependent methyltransferases"/>
    <property type="match status" value="1"/>
</dbReference>
<keyword evidence="3" id="KW-0489">Methyltransferase</keyword>
<dbReference type="Gene3D" id="2.20.25.110">
    <property type="entry name" value="S-adenosyl-L-methionine-dependent methyltransferases"/>
    <property type="match status" value="1"/>
</dbReference>
<evidence type="ECO:0000313" key="4">
    <source>
        <dbReference type="Proteomes" id="UP000317369"/>
    </source>
</evidence>
<dbReference type="OrthoDB" id="9811589at2"/>
<dbReference type="Gene3D" id="3.40.50.150">
    <property type="entry name" value="Vaccinia Virus protein VP39"/>
    <property type="match status" value="1"/>
</dbReference>
<dbReference type="GO" id="GO:0032259">
    <property type="term" value="P:methylation"/>
    <property type="evidence" value="ECO:0007669"/>
    <property type="project" value="UniProtKB-KW"/>
</dbReference>
<dbReference type="Proteomes" id="UP000317369">
    <property type="component" value="Chromosome"/>
</dbReference>
<dbReference type="GO" id="GO:0008168">
    <property type="term" value="F:methyltransferase activity"/>
    <property type="evidence" value="ECO:0007669"/>
    <property type="project" value="UniProtKB-KW"/>
</dbReference>
<keyword evidence="1 3" id="KW-0808">Transferase</keyword>
<dbReference type="Pfam" id="PF13649">
    <property type="entry name" value="Methyltransf_25"/>
    <property type="match status" value="1"/>
</dbReference>
<organism evidence="3 4">
    <name type="scientific">Poriferisphaera corsica</name>
    <dbReference type="NCBI Taxonomy" id="2528020"/>
    <lineage>
        <taxon>Bacteria</taxon>
        <taxon>Pseudomonadati</taxon>
        <taxon>Planctomycetota</taxon>
        <taxon>Phycisphaerae</taxon>
        <taxon>Phycisphaerales</taxon>
        <taxon>Phycisphaeraceae</taxon>
        <taxon>Poriferisphaera</taxon>
    </lineage>
</organism>
<reference evidence="3 4" key="1">
    <citation type="submission" date="2019-02" db="EMBL/GenBank/DDBJ databases">
        <title>Deep-cultivation of Planctomycetes and their phenomic and genomic characterization uncovers novel biology.</title>
        <authorList>
            <person name="Wiegand S."/>
            <person name="Jogler M."/>
            <person name="Boedeker C."/>
            <person name="Pinto D."/>
            <person name="Vollmers J."/>
            <person name="Rivas-Marin E."/>
            <person name="Kohn T."/>
            <person name="Peeters S.H."/>
            <person name="Heuer A."/>
            <person name="Rast P."/>
            <person name="Oberbeckmann S."/>
            <person name="Bunk B."/>
            <person name="Jeske O."/>
            <person name="Meyerdierks A."/>
            <person name="Storesund J.E."/>
            <person name="Kallscheuer N."/>
            <person name="Luecker S."/>
            <person name="Lage O.M."/>
            <person name="Pohl T."/>
            <person name="Merkel B.J."/>
            <person name="Hornburger P."/>
            <person name="Mueller R.-W."/>
            <person name="Bruemmer F."/>
            <person name="Labrenz M."/>
            <person name="Spormann A.M."/>
            <person name="Op den Camp H."/>
            <person name="Overmann J."/>
            <person name="Amann R."/>
            <person name="Jetten M.S.M."/>
            <person name="Mascher T."/>
            <person name="Medema M.H."/>
            <person name="Devos D.P."/>
            <person name="Kaster A.-K."/>
            <person name="Ovreas L."/>
            <person name="Rohde M."/>
            <person name="Galperin M.Y."/>
            <person name="Jogler C."/>
        </authorList>
    </citation>
    <scope>NUCLEOTIDE SEQUENCE [LARGE SCALE GENOMIC DNA]</scope>
    <source>
        <strain evidence="3 4">KS4</strain>
    </source>
</reference>
<keyword evidence="3" id="KW-0830">Ubiquinone</keyword>
<evidence type="ECO:0000313" key="3">
    <source>
        <dbReference type="EMBL" id="QDU33961.1"/>
    </source>
</evidence>
<keyword evidence="4" id="KW-1185">Reference proteome</keyword>
<feature type="domain" description="Methyltransferase" evidence="2">
    <location>
        <begin position="70"/>
        <end position="163"/>
    </location>
</feature>
<dbReference type="KEGG" id="pcor:KS4_20210"/>
<evidence type="ECO:0000256" key="1">
    <source>
        <dbReference type="ARBA" id="ARBA00022679"/>
    </source>
</evidence>
<dbReference type="AlphaFoldDB" id="A0A517YUQ5"/>
<dbReference type="CDD" id="cd02440">
    <property type="entry name" value="AdoMet_MTases"/>
    <property type="match status" value="1"/>
</dbReference>
<proteinExistence type="predicted"/>
<dbReference type="RefSeq" id="WP_145077429.1">
    <property type="nucleotide sequence ID" value="NZ_CP036425.1"/>
</dbReference>
<gene>
    <name evidence="3" type="ORF">KS4_20210</name>
</gene>
<name>A0A517YUQ5_9BACT</name>
<protein>
    <submittedName>
        <fullName evidence="3">Bifunctional 3-demethylubiquinone-9 3-methyltransferase/ 2-octaprenyl-6-hydroxy phenol methylase</fullName>
    </submittedName>
</protein>
<dbReference type="PANTHER" id="PTHR43861">
    <property type="entry name" value="TRANS-ACONITATE 2-METHYLTRANSFERASE-RELATED"/>
    <property type="match status" value="1"/>
</dbReference>